<dbReference type="SUPFAM" id="SSF55464">
    <property type="entry name" value="Origin of replication-binding domain, RBD-like"/>
    <property type="match status" value="1"/>
</dbReference>
<dbReference type="NCBIfam" id="NF041492">
    <property type="entry name" value="MobF"/>
    <property type="match status" value="1"/>
</dbReference>
<evidence type="ECO:0000313" key="4">
    <source>
        <dbReference type="EMBL" id="ABD48736.1"/>
    </source>
</evidence>
<feature type="region of interest" description="Disordered" evidence="2">
    <location>
        <begin position="1"/>
        <end position="23"/>
    </location>
</feature>
<organism evidence="4">
    <name type="scientific">Nocardiopsis sp. 90127</name>
    <dbReference type="NCBI Taxonomy" id="373213"/>
    <lineage>
        <taxon>Bacteria</taxon>
        <taxon>Bacillati</taxon>
        <taxon>Actinomycetota</taxon>
        <taxon>Actinomycetes</taxon>
        <taxon>Streptosporangiales</taxon>
        <taxon>Nocardiopsidaceae</taxon>
        <taxon>Nocardiopsis</taxon>
    </lineage>
</organism>
<feature type="region of interest" description="Disordered" evidence="2">
    <location>
        <begin position="639"/>
        <end position="694"/>
    </location>
</feature>
<evidence type="ECO:0000256" key="2">
    <source>
        <dbReference type="SAM" id="MobiDB-lite"/>
    </source>
</evidence>
<geneLocation type="plasmid" evidence="4">
    <name>pSQ10</name>
</geneLocation>
<feature type="domain" description="TrwC relaxase" evidence="3">
    <location>
        <begin position="60"/>
        <end position="413"/>
    </location>
</feature>
<feature type="compositionally biased region" description="Pro residues" evidence="2">
    <location>
        <begin position="655"/>
        <end position="664"/>
    </location>
</feature>
<accession>Q27I75</accession>
<keyword evidence="4" id="KW-0614">Plasmid</keyword>
<protein>
    <submittedName>
        <fullName evidence="4">PSQ10.13</fullName>
    </submittedName>
</protein>
<dbReference type="InterPro" id="IPR014862">
    <property type="entry name" value="TrwC"/>
</dbReference>
<feature type="region of interest" description="Disordered" evidence="2">
    <location>
        <begin position="500"/>
        <end position="529"/>
    </location>
</feature>
<feature type="region of interest" description="Disordered" evidence="2">
    <location>
        <begin position="370"/>
        <end position="398"/>
    </location>
</feature>
<sequence length="694" mass="74076">MIASLTYQQARRQGGGPVARVTPIRNANQGDYRLREECSTDTARVGDAPVEYRLAGVAGHPIERIGSGWKAVGRTPGVPMAPDELDEMRAVMVGADPRTGARLIGAPKTSVAKAAKLPALPLLKKLLTEKKAVPKDSWSHKRLGRLARALDKDPAHTAPVRDLKRIAKVAGVDTATVWDPGEFTRAEAHQDEKVEARVRGWDLTLDAPKSVSVLYALGDPATAAAVENAYLTAVRQTVATVEEWVAHGQRGEHGRGRTARRIETSGLLATLTLHTSARPVNGEADPHLHAHIMISNLAQGVDGKWSGIAAGGRELYTAVPAIGELMRANLRTQLARDLGVRWVEEKPGQWEVAGIGPQVRDLYSRRRDQALKRAGKGASPAQRRLAARRTVTSKLKGQAAEDRRGLWANRARKAKINPEGLVATALGRRLQERGHDQAPAPDPEHLQGQRADRAAARLWKASPVRGVSQARLIGAAAATAETDMTVVEATQLADAVAARGTPAPTGRGAHLRHAARTTAPPVSETDARTGRGPAARAAAHRIAAMAARQTLARQQADTARARIRTLEKAAATATTAWRQGTTKRSARQEIEHLTEQLTAATRAEDRATAQARRVRAAAIEADLATARAQQAARQALAAEQARAAARKAARVHGPLPRPTKPPTAGPGAGPSLPPAYQPHRRPGPDPTPGKGISR</sequence>
<evidence type="ECO:0000256" key="1">
    <source>
        <dbReference type="SAM" id="Coils"/>
    </source>
</evidence>
<feature type="compositionally biased region" description="Polar residues" evidence="2">
    <location>
        <begin position="1"/>
        <end position="11"/>
    </location>
</feature>
<feature type="coiled-coil region" evidence="1">
    <location>
        <begin position="583"/>
        <end position="610"/>
    </location>
</feature>
<dbReference type="EMBL" id="DQ399904">
    <property type="protein sequence ID" value="ABD48736.1"/>
    <property type="molecule type" value="Genomic_DNA"/>
</dbReference>
<evidence type="ECO:0000259" key="3">
    <source>
        <dbReference type="Pfam" id="PF08751"/>
    </source>
</evidence>
<proteinExistence type="predicted"/>
<reference evidence="4" key="1">
    <citation type="submission" date="2006-02" db="EMBL/GenBank/DDBJ databases">
        <title>Complete nucleotide sequence of Nocardiopsis plasmid pSQ10.</title>
        <authorList>
            <person name="Shen M."/>
            <person name="Xia H."/>
            <person name="Jiang C."/>
            <person name="Xu L."/>
            <person name="Qin Z."/>
        </authorList>
    </citation>
    <scope>NUCLEOTIDE SEQUENCE</scope>
    <source>
        <strain evidence="4">90127</strain>
        <plasmid evidence="4">pSQ10</plasmid>
    </source>
</reference>
<keyword evidence="1" id="KW-0175">Coiled coil</keyword>
<dbReference type="AlphaFoldDB" id="Q27I75"/>
<dbReference type="Pfam" id="PF08751">
    <property type="entry name" value="TrwC"/>
    <property type="match status" value="1"/>
</dbReference>
<name>Q27I75_9ACTN</name>